<evidence type="ECO:0000313" key="3">
    <source>
        <dbReference type="EMBL" id="MBD2871137.1"/>
    </source>
</evidence>
<dbReference type="InterPro" id="IPR013538">
    <property type="entry name" value="ASHA1/2-like_C"/>
</dbReference>
<dbReference type="Pfam" id="PF08327">
    <property type="entry name" value="AHSA1"/>
    <property type="match status" value="1"/>
</dbReference>
<evidence type="ECO:0000256" key="1">
    <source>
        <dbReference type="ARBA" id="ARBA00006817"/>
    </source>
</evidence>
<protein>
    <submittedName>
        <fullName evidence="3">SRPBCC domain-containing protein</fullName>
    </submittedName>
</protein>
<comment type="similarity">
    <text evidence="1">Belongs to the AHA1 family.</text>
</comment>
<proteinExistence type="inferred from homology"/>
<dbReference type="EMBL" id="JACXIY010000027">
    <property type="protein sequence ID" value="MBD2871137.1"/>
    <property type="molecule type" value="Genomic_DNA"/>
</dbReference>
<accession>A0A927CPK1</accession>
<name>A0A927CPK1_9BACL</name>
<organism evidence="3 4">
    <name type="scientific">Paenibacillus arenilitoris</name>
    <dbReference type="NCBI Taxonomy" id="2772299"/>
    <lineage>
        <taxon>Bacteria</taxon>
        <taxon>Bacillati</taxon>
        <taxon>Bacillota</taxon>
        <taxon>Bacilli</taxon>
        <taxon>Bacillales</taxon>
        <taxon>Paenibacillaceae</taxon>
        <taxon>Paenibacillus</taxon>
    </lineage>
</organism>
<keyword evidence="4" id="KW-1185">Reference proteome</keyword>
<evidence type="ECO:0000259" key="2">
    <source>
        <dbReference type="Pfam" id="PF08327"/>
    </source>
</evidence>
<sequence length="146" mass="16504">MYEQLLGRKPIGLTADAGYQIGVRRTVRASKETIWRYLTSGEGLKLWLGTIAPFPIAVGSAFVSEEGVSGKFGVVKSPEKLRMKWQRKDWENASTLQIYLLSSGAGKTTVAFHQEKLDDLYMREIMKRHWELAAETLLRELTAQEA</sequence>
<dbReference type="SUPFAM" id="SSF55961">
    <property type="entry name" value="Bet v1-like"/>
    <property type="match status" value="1"/>
</dbReference>
<dbReference type="AlphaFoldDB" id="A0A927CPK1"/>
<evidence type="ECO:0000313" key="4">
    <source>
        <dbReference type="Proteomes" id="UP000632125"/>
    </source>
</evidence>
<dbReference type="Gene3D" id="3.30.530.20">
    <property type="match status" value="1"/>
</dbReference>
<gene>
    <name evidence="3" type="ORF">IDH41_21355</name>
</gene>
<dbReference type="Proteomes" id="UP000632125">
    <property type="component" value="Unassembled WGS sequence"/>
</dbReference>
<dbReference type="InterPro" id="IPR023393">
    <property type="entry name" value="START-like_dom_sf"/>
</dbReference>
<feature type="domain" description="Activator of Hsp90 ATPase homologue 1/2-like C-terminal" evidence="2">
    <location>
        <begin position="29"/>
        <end position="137"/>
    </location>
</feature>
<reference evidence="3" key="1">
    <citation type="submission" date="2020-09" db="EMBL/GenBank/DDBJ databases">
        <title>A novel bacterium of genus Paenibacillus, isolated from South China Sea.</title>
        <authorList>
            <person name="Huang H."/>
            <person name="Mo K."/>
            <person name="Hu Y."/>
        </authorList>
    </citation>
    <scope>NUCLEOTIDE SEQUENCE</scope>
    <source>
        <strain evidence="3">IB182493</strain>
    </source>
</reference>
<comment type="caution">
    <text evidence="3">The sequence shown here is derived from an EMBL/GenBank/DDBJ whole genome shotgun (WGS) entry which is preliminary data.</text>
</comment>